<protein>
    <recommendedName>
        <fullName evidence="6">NADP-dependent oxidoreductase domain-containing protein</fullName>
    </recommendedName>
</protein>
<feature type="binding site" evidence="4">
    <location>
        <position position="119"/>
    </location>
    <ligand>
        <name>substrate</name>
    </ligand>
</feature>
<feature type="site" description="Lowers pKa of active site Tyr" evidence="5">
    <location>
        <position position="86"/>
    </location>
</feature>
<dbReference type="InterPro" id="IPR018170">
    <property type="entry name" value="Aldo/ket_reductase_CS"/>
</dbReference>
<reference evidence="7" key="1">
    <citation type="submission" date="2021-03" db="EMBL/GenBank/DDBJ databases">
        <authorList>
            <person name="Li Z."/>
            <person name="Yang C."/>
        </authorList>
    </citation>
    <scope>NUCLEOTIDE SEQUENCE</scope>
    <source>
        <strain evidence="7">Dzin_1.0</strain>
        <tissue evidence="7">Leaf</tissue>
    </source>
</reference>
<evidence type="ECO:0000256" key="5">
    <source>
        <dbReference type="PIRSR" id="PIRSR000097-3"/>
    </source>
</evidence>
<dbReference type="PRINTS" id="PR00069">
    <property type="entry name" value="ALDKETRDTASE"/>
</dbReference>
<evidence type="ECO:0000313" key="8">
    <source>
        <dbReference type="Proteomes" id="UP001085076"/>
    </source>
</evidence>
<reference evidence="7" key="2">
    <citation type="journal article" date="2022" name="Hortic Res">
        <title>The genome of Dioscorea zingiberensis sheds light on the biosynthesis, origin and evolution of the medicinally important diosgenin saponins.</title>
        <authorList>
            <person name="Li Y."/>
            <person name="Tan C."/>
            <person name="Li Z."/>
            <person name="Guo J."/>
            <person name="Li S."/>
            <person name="Chen X."/>
            <person name="Wang C."/>
            <person name="Dai X."/>
            <person name="Yang H."/>
            <person name="Song W."/>
            <person name="Hou L."/>
            <person name="Xu J."/>
            <person name="Tong Z."/>
            <person name="Xu A."/>
            <person name="Yuan X."/>
            <person name="Wang W."/>
            <person name="Yang Q."/>
            <person name="Chen L."/>
            <person name="Sun Z."/>
            <person name="Wang K."/>
            <person name="Pan B."/>
            <person name="Chen J."/>
            <person name="Bao Y."/>
            <person name="Liu F."/>
            <person name="Qi X."/>
            <person name="Gang D.R."/>
            <person name="Wen J."/>
            <person name="Li J."/>
        </authorList>
    </citation>
    <scope>NUCLEOTIDE SEQUENCE</scope>
    <source>
        <strain evidence="7">Dzin_1.0</strain>
    </source>
</reference>
<evidence type="ECO:0000313" key="7">
    <source>
        <dbReference type="EMBL" id="KAJ0987300.1"/>
    </source>
</evidence>
<comment type="similarity">
    <text evidence="1">Belongs to the aldo/keto reductase family.</text>
</comment>
<evidence type="ECO:0000259" key="6">
    <source>
        <dbReference type="Pfam" id="PF00248"/>
    </source>
</evidence>
<evidence type="ECO:0000256" key="2">
    <source>
        <dbReference type="ARBA" id="ARBA00023002"/>
    </source>
</evidence>
<evidence type="ECO:0000256" key="1">
    <source>
        <dbReference type="ARBA" id="ARBA00007905"/>
    </source>
</evidence>
<dbReference type="GO" id="GO:0019290">
    <property type="term" value="P:siderophore biosynthetic process"/>
    <property type="evidence" value="ECO:0007669"/>
    <property type="project" value="UniProtKB-ARBA"/>
</dbReference>
<dbReference type="Pfam" id="PF00248">
    <property type="entry name" value="Aldo_ket_red"/>
    <property type="match status" value="1"/>
</dbReference>
<feature type="domain" description="NADP-dependent oxidoreductase" evidence="6">
    <location>
        <begin position="20"/>
        <end position="292"/>
    </location>
</feature>
<dbReference type="InterPro" id="IPR020471">
    <property type="entry name" value="AKR"/>
</dbReference>
<keyword evidence="2" id="KW-0560">Oxidoreductase</keyword>
<dbReference type="PIRSF" id="PIRSF000097">
    <property type="entry name" value="AKR"/>
    <property type="match status" value="1"/>
</dbReference>
<dbReference type="GO" id="GO:1990641">
    <property type="term" value="P:response to iron ion starvation"/>
    <property type="evidence" value="ECO:0007669"/>
    <property type="project" value="UniProtKB-ARBA"/>
</dbReference>
<dbReference type="Gene3D" id="3.20.20.100">
    <property type="entry name" value="NADP-dependent oxidoreductase domain"/>
    <property type="match status" value="1"/>
</dbReference>
<dbReference type="PROSITE" id="PS00798">
    <property type="entry name" value="ALDOKETO_REDUCTASE_1"/>
    <property type="match status" value="1"/>
</dbReference>
<keyword evidence="8" id="KW-1185">Reference proteome</keyword>
<name>A0A9D5HS34_9LILI</name>
<dbReference type="InterPro" id="IPR044497">
    <property type="entry name" value="AKR4A/B"/>
</dbReference>
<dbReference type="FunFam" id="3.20.20.100:FF:000014">
    <property type="entry name" value="NAD(P)-linked oxidoreductase superfamily protein"/>
    <property type="match status" value="1"/>
</dbReference>
<organism evidence="7 8">
    <name type="scientific">Dioscorea zingiberensis</name>
    <dbReference type="NCBI Taxonomy" id="325984"/>
    <lineage>
        <taxon>Eukaryota</taxon>
        <taxon>Viridiplantae</taxon>
        <taxon>Streptophyta</taxon>
        <taxon>Embryophyta</taxon>
        <taxon>Tracheophyta</taxon>
        <taxon>Spermatophyta</taxon>
        <taxon>Magnoliopsida</taxon>
        <taxon>Liliopsida</taxon>
        <taxon>Dioscoreales</taxon>
        <taxon>Dioscoreaceae</taxon>
        <taxon>Dioscorea</taxon>
    </lineage>
</organism>
<dbReference type="GO" id="GO:0033707">
    <property type="term" value="F:3''-deamino-3''-oxonicotianamine reductase activity"/>
    <property type="evidence" value="ECO:0007669"/>
    <property type="project" value="UniProtKB-ARBA"/>
</dbReference>
<dbReference type="PROSITE" id="PS00062">
    <property type="entry name" value="ALDOKETO_REDUCTASE_2"/>
    <property type="match status" value="1"/>
</dbReference>
<dbReference type="PANTHER" id="PTHR11732">
    <property type="entry name" value="ALDO/KETO REDUCTASE"/>
    <property type="match status" value="1"/>
</dbReference>
<dbReference type="EMBL" id="JAGGNH010000001">
    <property type="protein sequence ID" value="KAJ0987300.1"/>
    <property type="molecule type" value="Genomic_DNA"/>
</dbReference>
<dbReference type="PROSITE" id="PS00063">
    <property type="entry name" value="ALDOKETO_REDUCTASE_3"/>
    <property type="match status" value="1"/>
</dbReference>
<dbReference type="InterPro" id="IPR023210">
    <property type="entry name" value="NADP_OxRdtase_dom"/>
</dbReference>
<dbReference type="CDD" id="cd19124">
    <property type="entry name" value="AKR_AKR4A_4B"/>
    <property type="match status" value="1"/>
</dbReference>
<gene>
    <name evidence="7" type="ORF">J5N97_005656</name>
</gene>
<evidence type="ECO:0000256" key="4">
    <source>
        <dbReference type="PIRSR" id="PIRSR000097-2"/>
    </source>
</evidence>
<sequence>MEMAIPEVELIGGGRAMPVVGLGTASFPPVTAEAFQAAMLNAIGLGYRHFDTASLYRSELPLGEAIAEALRRGLIRSRAELFITSKVWCTENYGDRILPSLQQSLRNLQLEYLDLYLVHWPVSLKPTEVRIPIRTEGMPPFDYRAVWEAMEECHRLGLAKSIGVSNFSCTKLEQILSIAKIPPSVNQVEMHPLWQQKRLMDFCKEKGIVVTAYSPLGGNGTVWGNNDVIESNLLKEIASGKGKTLAQVCLRWLYQEGATLVVKSFKVERMKENIEIFDWELTEEELQKIRALPQNKGTKGEDFISPNGPIKSLEELWDGEI</sequence>
<dbReference type="SUPFAM" id="SSF51430">
    <property type="entry name" value="NAD(P)-linked oxidoreductase"/>
    <property type="match status" value="1"/>
</dbReference>
<comment type="caution">
    <text evidence="7">The sequence shown here is derived from an EMBL/GenBank/DDBJ whole genome shotgun (WGS) entry which is preliminary data.</text>
</comment>
<dbReference type="OrthoDB" id="416253at2759"/>
<dbReference type="Proteomes" id="UP001085076">
    <property type="component" value="Miscellaneous, Linkage group lg01"/>
</dbReference>
<evidence type="ECO:0000256" key="3">
    <source>
        <dbReference type="PIRSR" id="PIRSR000097-1"/>
    </source>
</evidence>
<dbReference type="AlphaFoldDB" id="A0A9D5HS34"/>
<accession>A0A9D5HS34</accession>
<proteinExistence type="inferred from homology"/>
<feature type="active site" description="Proton donor" evidence="3">
    <location>
        <position position="56"/>
    </location>
</feature>
<dbReference type="InterPro" id="IPR036812">
    <property type="entry name" value="NAD(P)_OxRdtase_dom_sf"/>
</dbReference>